<comment type="caution">
    <text evidence="1">The sequence shown here is derived from an EMBL/GenBank/DDBJ whole genome shotgun (WGS) entry which is preliminary data.</text>
</comment>
<protein>
    <submittedName>
        <fullName evidence="1">40158_t:CDS:1</fullName>
    </submittedName>
</protein>
<sequence>QRKASTDETVYLTSKCSTPTQHFTVDKNWRAKIQTSKEIKGYVSKL</sequence>
<dbReference type="EMBL" id="CAJVQB010167996">
    <property type="protein sequence ID" value="CAG8857178.1"/>
    <property type="molecule type" value="Genomic_DNA"/>
</dbReference>
<keyword evidence="2" id="KW-1185">Reference proteome</keyword>
<accession>A0ABN7XPB0</accession>
<organism evidence="1 2">
    <name type="scientific">Gigaspora margarita</name>
    <dbReference type="NCBI Taxonomy" id="4874"/>
    <lineage>
        <taxon>Eukaryota</taxon>
        <taxon>Fungi</taxon>
        <taxon>Fungi incertae sedis</taxon>
        <taxon>Mucoromycota</taxon>
        <taxon>Glomeromycotina</taxon>
        <taxon>Glomeromycetes</taxon>
        <taxon>Diversisporales</taxon>
        <taxon>Gigasporaceae</taxon>
        <taxon>Gigaspora</taxon>
    </lineage>
</organism>
<evidence type="ECO:0000313" key="2">
    <source>
        <dbReference type="Proteomes" id="UP000789901"/>
    </source>
</evidence>
<proteinExistence type="predicted"/>
<dbReference type="Proteomes" id="UP000789901">
    <property type="component" value="Unassembled WGS sequence"/>
</dbReference>
<reference evidence="1 2" key="1">
    <citation type="submission" date="2021-06" db="EMBL/GenBank/DDBJ databases">
        <authorList>
            <person name="Kallberg Y."/>
            <person name="Tangrot J."/>
            <person name="Rosling A."/>
        </authorList>
    </citation>
    <scope>NUCLEOTIDE SEQUENCE [LARGE SCALE GENOMIC DNA]</scope>
    <source>
        <strain evidence="1 2">120-4 pot B 10/14</strain>
    </source>
</reference>
<name>A0ABN7XPB0_GIGMA</name>
<feature type="non-terminal residue" evidence="1">
    <location>
        <position position="46"/>
    </location>
</feature>
<gene>
    <name evidence="1" type="ORF">GMARGA_LOCUS45999</name>
</gene>
<evidence type="ECO:0000313" key="1">
    <source>
        <dbReference type="EMBL" id="CAG8857178.1"/>
    </source>
</evidence>
<feature type="non-terminal residue" evidence="1">
    <location>
        <position position="1"/>
    </location>
</feature>